<evidence type="ECO:0000313" key="1">
    <source>
        <dbReference type="EMBL" id="CAJ2640801.1"/>
    </source>
</evidence>
<protein>
    <submittedName>
        <fullName evidence="1">Uncharacterized protein</fullName>
    </submittedName>
</protein>
<sequence length="1712" mass="191939">MNNNSNSLPANLPILDGKNWDQWCVKMNVIFTYQEVEEIISTGFEPLAANATEAQQTTFREVKKKDSKALFLIHQCVDSSNFEKISGARTAKAAWDILSNAHGGGDKVKKVKLQHLRRQYELLGMMDKESIGEYFTRLQTLVNSMKNYGETVSDQQVIEKVLRTLNPQFDHIVVAIEESKDLSTMTVNELHSSLEAHEQRLQERKERKDNKANQDQALYAKNGGSWNKNGKGKNKWNKNKGKSDGSHDQNHHNGEEDHSESSKNKIKNGGKKGDKSKIQCYSCDKWGHYASECRSKGKKKQENEANHARHNDSDSEGVLMMVTSNSENDTSKLWYLDTGCSNHMTGHRDWLLEFDENFKSKVKFADDSTVSVEGKGKVMVQRKNGNHTFVTDVLYVPSMKHNLLSLGQLLEKGFNYSTKDHSIEVFDPKNKLILKAPLSKNRTFRVNLQASAFQCFSSLITEDEKWLWHYRYGHLNFKSLNHLCNKKMVVGLPLIHTPEKLCEGCFVSKQPRNSFKSSVYSRSKQPLDVVHSDVCGPIEVPTLGGSRYFMTCVDEFTRKVWIYLLKEKSEVFSMFKNFCVLAERQSENKLKVLRTDGGGEYNSKEFQTYCTQKGIIHEVTAPYTPQHNGLAERRNRTLLNMARCMLKGKGLPKCYWGEAVNTAAYVLNRCPTKRLKDNTPEELWTGHKPSVKHLRIFGSLCYRHIPDEKRRKLDDKSEKLILIGYDATGAYRMYNPNNKKVVISRDVIVDEKSQWKWSSEANKQVTMQLEGGVNDAAITHQPVHDFGFFRYDPSAIKFLNYEEISLAPEAASVGLEIRVVGNDSGDKVSISPGTIVRLDRGAPQYKKDGYNDFNTFYIQATSVTKVGSSGSPVIDWQGRAVALHAAGNALSTTAYFLPLERVVRALRFLQKGRKTYVNKWKPVSIPRGTLQVIFLHKWFFETRQLGLRSETEQIVRHASPASETGMLVVESVVPGGPGDKHLEPGDVLVRVNGQVITQFLRLETILDDNVNSNIELQIERGGSSKSLTILVQDLHSITPNYFLEVSGAVIHPLSYQQARNFRFNCGLVYVAEPGYIFFKAGVPRHAIIKKFAGQEISCLEELISVLSKLSRGAQVPLEYISYVDCHRRKLVSVTVDRHEWYAPPQIYTRDDSTGLWIAKPAFQPDSLFLSSATKDVGNLASYPISLTGEPSCGRDVSEGNHQELVDGFIRKGTNYEETKLKKSPATANALVIERVVKSTLVMLQVQVPPSGMLDGVVSQRSSGTGVIIYHTQDMGLVAVDKNTVAVSCSEVMLTFAAFPVEIPGEVVFVHPVHNFALVSYNPSALGPAGASAVRAAELLPEPALCRGDSVYLVGLITSLQATSRKSVVTNSCNSLTIASSGYPLYRATNMEIIELDTEIGNSFSGVLTDEQGRVRSLWGVFCTQMKLGAGFFQFSKGIPIYAISQVLDKIISGGNGPHLLINGVKRPMPQVRILEVELKPKLLSKARSLGLSDLRIKALVNKDPIRRQVLQVEGCWTGSKAENLLEQGDMVLAINNEPVTCFRDIENACQALDQSNTNDGKLQMTILRQGREIELLVGTDVRDGNGTTRAVCWCGCIVQDTHLAVRALGFLPKEGRGVYVARCFYGSPGHRYGLYAVKWVVEINGKPTPDLDSFVDVTKELEHAEFVRVRTVQLNGNPQLLTMKPDFHYWPTWELRFNPETLAWHRNVIKVR</sequence>
<comment type="caution">
    <text evidence="1">The sequence shown here is derived from an EMBL/GenBank/DDBJ whole genome shotgun (WGS) entry which is preliminary data.</text>
</comment>
<proteinExistence type="predicted"/>
<accession>A0ACB0J9V3</accession>
<organism evidence="1 2">
    <name type="scientific">Trifolium pratense</name>
    <name type="common">Red clover</name>
    <dbReference type="NCBI Taxonomy" id="57577"/>
    <lineage>
        <taxon>Eukaryota</taxon>
        <taxon>Viridiplantae</taxon>
        <taxon>Streptophyta</taxon>
        <taxon>Embryophyta</taxon>
        <taxon>Tracheophyta</taxon>
        <taxon>Spermatophyta</taxon>
        <taxon>Magnoliopsida</taxon>
        <taxon>eudicotyledons</taxon>
        <taxon>Gunneridae</taxon>
        <taxon>Pentapetalae</taxon>
        <taxon>rosids</taxon>
        <taxon>fabids</taxon>
        <taxon>Fabales</taxon>
        <taxon>Fabaceae</taxon>
        <taxon>Papilionoideae</taxon>
        <taxon>50 kb inversion clade</taxon>
        <taxon>NPAAA clade</taxon>
        <taxon>Hologalegina</taxon>
        <taxon>IRL clade</taxon>
        <taxon>Trifolieae</taxon>
        <taxon>Trifolium</taxon>
    </lineage>
</organism>
<dbReference type="Proteomes" id="UP001177021">
    <property type="component" value="Unassembled WGS sequence"/>
</dbReference>
<keyword evidence="2" id="KW-1185">Reference proteome</keyword>
<name>A0ACB0J9V3_TRIPR</name>
<reference evidence="1" key="1">
    <citation type="submission" date="2023-10" db="EMBL/GenBank/DDBJ databases">
        <authorList>
            <person name="Rodriguez Cubillos JULIANA M."/>
            <person name="De Vega J."/>
        </authorList>
    </citation>
    <scope>NUCLEOTIDE SEQUENCE</scope>
</reference>
<gene>
    <name evidence="1" type="ORF">MILVUS5_LOCUS10594</name>
</gene>
<evidence type="ECO:0000313" key="2">
    <source>
        <dbReference type="Proteomes" id="UP001177021"/>
    </source>
</evidence>
<dbReference type="EMBL" id="CASHSV030000024">
    <property type="protein sequence ID" value="CAJ2640801.1"/>
    <property type="molecule type" value="Genomic_DNA"/>
</dbReference>